<name>A0A2M7LIJ0_9BACT</name>
<keyword evidence="2" id="KW-0472">Membrane</keyword>
<keyword evidence="2" id="KW-0812">Transmembrane</keyword>
<dbReference type="EMBL" id="PFJG01000052">
    <property type="protein sequence ID" value="PIX67905.1"/>
    <property type="molecule type" value="Genomic_DNA"/>
</dbReference>
<comment type="caution">
    <text evidence="3">The sequence shown here is derived from an EMBL/GenBank/DDBJ whole genome shotgun (WGS) entry which is preliminary data.</text>
</comment>
<evidence type="ECO:0000256" key="1">
    <source>
        <dbReference type="SAM" id="MobiDB-lite"/>
    </source>
</evidence>
<dbReference type="SUPFAM" id="SSF57603">
    <property type="entry name" value="FnI-like domain"/>
    <property type="match status" value="1"/>
</dbReference>
<organism evidence="3 4">
    <name type="scientific">Candidatus Shapirobacteria bacterium CG_4_10_14_3_um_filter_35_13</name>
    <dbReference type="NCBI Taxonomy" id="1974873"/>
    <lineage>
        <taxon>Bacteria</taxon>
        <taxon>Candidatus Shapironibacteriota</taxon>
    </lineage>
</organism>
<evidence type="ECO:0008006" key="5">
    <source>
        <dbReference type="Google" id="ProtNLM"/>
    </source>
</evidence>
<evidence type="ECO:0000313" key="3">
    <source>
        <dbReference type="EMBL" id="PIX67905.1"/>
    </source>
</evidence>
<proteinExistence type="predicted"/>
<feature type="transmembrane region" description="Helical" evidence="2">
    <location>
        <begin position="119"/>
        <end position="140"/>
    </location>
</feature>
<reference evidence="4" key="1">
    <citation type="submission" date="2017-09" db="EMBL/GenBank/DDBJ databases">
        <title>Depth-based differentiation of microbial function through sediment-hosted aquifers and enrichment of novel symbionts in the deep terrestrial subsurface.</title>
        <authorList>
            <person name="Probst A.J."/>
            <person name="Ladd B."/>
            <person name="Jarett J.K."/>
            <person name="Geller-Mcgrath D.E."/>
            <person name="Sieber C.M.K."/>
            <person name="Emerson J.B."/>
            <person name="Anantharaman K."/>
            <person name="Thomas B.C."/>
            <person name="Malmstrom R."/>
            <person name="Stieglmeier M."/>
            <person name="Klingl A."/>
            <person name="Woyke T."/>
            <person name="Ryan C.M."/>
            <person name="Banfield J.F."/>
        </authorList>
    </citation>
    <scope>NUCLEOTIDE SEQUENCE [LARGE SCALE GENOMIC DNA]</scope>
</reference>
<feature type="compositionally biased region" description="Basic and acidic residues" evidence="1">
    <location>
        <begin position="37"/>
        <end position="47"/>
    </location>
</feature>
<sequence length="311" mass="34457">MPNNDDQLQQQYQEILNKYASSISPPPPIDIPPEVPESPKLDLEPKVDQMPIDIDTSPVDAPTKEPETLPLAPIIETPKLNLEAKVDQIPADIDEKLISPPIYFPPETENNKPSNFSKYLFYFSLIIFITVASAIGYNFINSQQVPVPTNDTVPATSSATETKFCELNDTKIAVGQTFPATDSCNVCSCNPDSTILCTENACDTDESVLGTSATPTKKVETKVYKDIKYGYQFECPITFKYQLVGTSVDGNKFPYKVETCTDGEAITTISVYDNTVIHSFGNVETQISPDKKYVIEMISDYPNIISSFKFL</sequence>
<accession>A0A2M7LIJ0</accession>
<gene>
    <name evidence="3" type="ORF">COZ41_02485</name>
</gene>
<keyword evidence="2" id="KW-1133">Transmembrane helix</keyword>
<protein>
    <recommendedName>
        <fullName evidence="5">Pacifastin domain-containing protein</fullName>
    </recommendedName>
</protein>
<feature type="region of interest" description="Disordered" evidence="1">
    <location>
        <begin position="19"/>
        <end position="66"/>
    </location>
</feature>
<dbReference type="AlphaFoldDB" id="A0A2M7LIJ0"/>
<dbReference type="Proteomes" id="UP000229531">
    <property type="component" value="Unassembled WGS sequence"/>
</dbReference>
<feature type="compositionally biased region" description="Pro residues" evidence="1">
    <location>
        <begin position="24"/>
        <end position="36"/>
    </location>
</feature>
<evidence type="ECO:0000256" key="2">
    <source>
        <dbReference type="SAM" id="Phobius"/>
    </source>
</evidence>
<evidence type="ECO:0000313" key="4">
    <source>
        <dbReference type="Proteomes" id="UP000229531"/>
    </source>
</evidence>